<dbReference type="Proteomes" id="UP001521184">
    <property type="component" value="Unassembled WGS sequence"/>
</dbReference>
<comment type="caution">
    <text evidence="1">The sequence shown here is derived from an EMBL/GenBank/DDBJ whole genome shotgun (WGS) entry which is preliminary data.</text>
</comment>
<accession>A0ABR3U481</accession>
<gene>
    <name evidence="1" type="ORF">SLS58_000981</name>
</gene>
<reference evidence="1 2" key="1">
    <citation type="journal article" date="2023" name="Plant Dis.">
        <title>First Report of Diplodia intermedia Causing Canker and Dieback Diseases on Apple Trees in Canada.</title>
        <authorList>
            <person name="Ellouze W."/>
            <person name="Ilyukhin E."/>
            <person name="Sulman M."/>
            <person name="Ali S."/>
        </authorList>
    </citation>
    <scope>NUCLEOTIDE SEQUENCE [LARGE SCALE GENOMIC DNA]</scope>
    <source>
        <strain evidence="1 2">M45-28</strain>
    </source>
</reference>
<dbReference type="EMBL" id="JAKEKT020000003">
    <property type="protein sequence ID" value="KAL1650862.1"/>
    <property type="molecule type" value="Genomic_DNA"/>
</dbReference>
<keyword evidence="2" id="KW-1185">Reference proteome</keyword>
<protein>
    <submittedName>
        <fullName evidence="1">Uncharacterized protein</fullName>
    </submittedName>
</protein>
<proteinExistence type="predicted"/>
<sequence length="133" mass="15038">MNITIIDSIAKKFACNLLETARERLFAETARLQVTYETLRFIRQQLRSRRALNCDSKNPFRDTMTPSQAPSAEAIIPPAIHITRHSTIEWCFRASRKGFKAERLIILGCYNESVFRDLPPASNLQGGGTNGLL</sequence>
<name>A0ABR3U481_9PEZI</name>
<evidence type="ECO:0000313" key="1">
    <source>
        <dbReference type="EMBL" id="KAL1650862.1"/>
    </source>
</evidence>
<organism evidence="1 2">
    <name type="scientific">Diplodia intermedia</name>
    <dbReference type="NCBI Taxonomy" id="856260"/>
    <lineage>
        <taxon>Eukaryota</taxon>
        <taxon>Fungi</taxon>
        <taxon>Dikarya</taxon>
        <taxon>Ascomycota</taxon>
        <taxon>Pezizomycotina</taxon>
        <taxon>Dothideomycetes</taxon>
        <taxon>Dothideomycetes incertae sedis</taxon>
        <taxon>Botryosphaeriales</taxon>
        <taxon>Botryosphaeriaceae</taxon>
        <taxon>Diplodia</taxon>
    </lineage>
</organism>
<evidence type="ECO:0000313" key="2">
    <source>
        <dbReference type="Proteomes" id="UP001521184"/>
    </source>
</evidence>